<keyword evidence="3" id="KW-1185">Reference proteome</keyword>
<organism evidence="2 3">
    <name type="scientific">Lepraria finkii</name>
    <dbReference type="NCBI Taxonomy" id="1340010"/>
    <lineage>
        <taxon>Eukaryota</taxon>
        <taxon>Fungi</taxon>
        <taxon>Dikarya</taxon>
        <taxon>Ascomycota</taxon>
        <taxon>Pezizomycotina</taxon>
        <taxon>Lecanoromycetes</taxon>
        <taxon>OSLEUM clade</taxon>
        <taxon>Lecanoromycetidae</taxon>
        <taxon>Lecanorales</taxon>
        <taxon>Lecanorineae</taxon>
        <taxon>Stereocaulaceae</taxon>
        <taxon>Lepraria</taxon>
    </lineage>
</organism>
<dbReference type="InterPro" id="IPR029039">
    <property type="entry name" value="Flavoprotein-like_sf"/>
</dbReference>
<dbReference type="Gene3D" id="3.40.50.360">
    <property type="match status" value="1"/>
</dbReference>
<dbReference type="SUPFAM" id="SSF52218">
    <property type="entry name" value="Flavoproteins"/>
    <property type="match status" value="1"/>
</dbReference>
<proteinExistence type="predicted"/>
<dbReference type="Pfam" id="PF00258">
    <property type="entry name" value="Flavodoxin_1"/>
    <property type="match status" value="1"/>
</dbReference>
<dbReference type="EMBL" id="JBHFEH010000019">
    <property type="protein sequence ID" value="KAL2053692.1"/>
    <property type="molecule type" value="Genomic_DNA"/>
</dbReference>
<evidence type="ECO:0000313" key="2">
    <source>
        <dbReference type="EMBL" id="KAL2053692.1"/>
    </source>
</evidence>
<dbReference type="InterPro" id="IPR008254">
    <property type="entry name" value="Flavodoxin/NO_synth"/>
</dbReference>
<accession>A0ABR4B752</accession>
<dbReference type="Proteomes" id="UP001590951">
    <property type="component" value="Unassembled WGS sequence"/>
</dbReference>
<protein>
    <recommendedName>
        <fullName evidence="1">Flavodoxin-like domain-containing protein</fullName>
    </recommendedName>
</protein>
<reference evidence="2 3" key="1">
    <citation type="submission" date="2024-09" db="EMBL/GenBank/DDBJ databases">
        <title>Rethinking Asexuality: The Enigmatic Case of Functional Sexual Genes in Lepraria (Stereocaulaceae).</title>
        <authorList>
            <person name="Doellman M."/>
            <person name="Sun Y."/>
            <person name="Barcenas-Pena A."/>
            <person name="Lumbsch H.T."/>
            <person name="Grewe F."/>
        </authorList>
    </citation>
    <scope>NUCLEOTIDE SEQUENCE [LARGE SCALE GENOMIC DNA]</scope>
    <source>
        <strain evidence="2 3">Grewe 0041</strain>
    </source>
</reference>
<evidence type="ECO:0000259" key="1">
    <source>
        <dbReference type="PROSITE" id="PS50902"/>
    </source>
</evidence>
<comment type="caution">
    <text evidence="2">The sequence shown here is derived from an EMBL/GenBank/DDBJ whole genome shotgun (WGS) entry which is preliminary data.</text>
</comment>
<gene>
    <name evidence="2" type="ORF">ABVK25_005996</name>
</gene>
<sequence length="133" mass="14085">MADKIVLLIMSSTGQGDIPASGLAFEGMCHDVLANTPSPGNKGFKFEVFGNGDGRYSNTYNGAALKTHSLMKKIGGSSLMRGIWQGDAAAEPLPLRSLSSWWEKLQPSINDVLSASVEASVQGSKPAEDTIQK</sequence>
<evidence type="ECO:0000313" key="3">
    <source>
        <dbReference type="Proteomes" id="UP001590951"/>
    </source>
</evidence>
<feature type="domain" description="Flavodoxin-like" evidence="1">
    <location>
        <begin position="1"/>
        <end position="106"/>
    </location>
</feature>
<dbReference type="PROSITE" id="PS50902">
    <property type="entry name" value="FLAVODOXIN_LIKE"/>
    <property type="match status" value="1"/>
</dbReference>
<name>A0ABR4B752_9LECA</name>